<dbReference type="RefSeq" id="WP_174558892.1">
    <property type="nucleotide sequence ID" value="NZ_CADDTS010000017.1"/>
</dbReference>
<dbReference type="SMART" id="SM00460">
    <property type="entry name" value="TGc"/>
    <property type="match status" value="1"/>
</dbReference>
<keyword evidence="3" id="KW-0012">Acyltransferase</keyword>
<dbReference type="Gene3D" id="3.10.620.30">
    <property type="match status" value="1"/>
</dbReference>
<feature type="transmembrane region" description="Helical" evidence="1">
    <location>
        <begin position="101"/>
        <end position="118"/>
    </location>
</feature>
<keyword evidence="1" id="KW-1133">Transmembrane helix</keyword>
<protein>
    <submittedName>
        <fullName evidence="3">Protein-glutamine gamma-glutamyltransferase</fullName>
        <ecNumber evidence="3">2.3.2.13</ecNumber>
    </submittedName>
</protein>
<dbReference type="InterPro" id="IPR021878">
    <property type="entry name" value="TgpA_N"/>
</dbReference>
<evidence type="ECO:0000313" key="3">
    <source>
        <dbReference type="EMBL" id="CAB1211644.1"/>
    </source>
</evidence>
<name>A0A811G9N1_9GAMM</name>
<gene>
    <name evidence="3" type="primary">tgpA</name>
    <name evidence="3" type="ORF">SFB21_0943</name>
</gene>
<dbReference type="PANTHER" id="PTHR42736">
    <property type="entry name" value="PROTEIN-GLUTAMINE GAMMA-GLUTAMYLTRANSFERASE"/>
    <property type="match status" value="1"/>
</dbReference>
<sequence>MIHAYIRTSIIIALSLILVAQVLFNPVALSLIFALIILFLFYSLKDESKSLSRVWNFLLTILALSTIYFKYQSFLGIEAGVAILSTFLFAKALETKNKRDVIVLFNFAMFVSASSFLYSQSIWMAMIVLLCLLSCLIGLYRLQTSEFSTDQKQTTALKADAKHVGKFLILALPFFIVLFLFFPRLPPLWHIPIPEQKNATGMSDHMSPGDIAELSQSSTLAFRIIGDMSRLPSRNDLYWRAMVLDHYDGKTWTSSFVNQQAASIYRPIKSKSSFDYQYLSANPDVMWVMGLEQSIPVQAYFQLRQDGSITPMRQIMHNQPITLRWIGDSDLQNSNLSQAAFIQNINIQTPDRVDQKSHRFALEMFEQSNRQPELYIRNILQWYKDHEFTYTLTPGLLGENRVDEFLFQSRRGFCEHYASSFALLMRYVGIPARVVLGYQGGQLAPDRASWEVRQLDAHAWTEVQLNGKWQRIDPTAIIAPQRIDNGMQNYIDSDRSILGSKAQKWKYRQFAITKNMRIWSDYAAYQWQSKVVGYDAEKQQSWLSKLGITSAYASSVMMMLNILLVVIIYLIWIYYRKSQSVSDYERAIQHFSKHLQIDLHKQPAETFYSWMHRLAAWVEMDQQQIFIQTAEYYQQQKFSLVKKNQQIKQFKGMLKTCAYTLKKYKKSLS</sequence>
<comment type="caution">
    <text evidence="3">The sequence shown here is derived from an EMBL/GenBank/DDBJ whole genome shotgun (WGS) entry which is preliminary data.</text>
</comment>
<feature type="domain" description="Transglutaminase-like" evidence="2">
    <location>
        <begin position="406"/>
        <end position="476"/>
    </location>
</feature>
<feature type="transmembrane region" description="Helical" evidence="1">
    <location>
        <begin position="551"/>
        <end position="575"/>
    </location>
</feature>
<evidence type="ECO:0000313" key="4">
    <source>
        <dbReference type="Proteomes" id="UP000489961"/>
    </source>
</evidence>
<feature type="transmembrane region" description="Helical" evidence="1">
    <location>
        <begin position="12"/>
        <end position="42"/>
    </location>
</feature>
<reference evidence="3 4" key="1">
    <citation type="submission" date="2020-02" db="EMBL/GenBank/DDBJ databases">
        <authorList>
            <person name="Chaudhuri R."/>
        </authorList>
    </citation>
    <scope>NUCLEOTIDE SEQUENCE [LARGE SCALE GENOMIC DNA]</scope>
    <source>
        <strain evidence="3">SFB21</strain>
    </source>
</reference>
<feature type="transmembrane region" description="Helical" evidence="1">
    <location>
        <begin position="54"/>
        <end position="71"/>
    </location>
</feature>
<organism evidence="3 4">
    <name type="scientific">Acinetobacter bouvetii</name>
    <dbReference type="NCBI Taxonomy" id="202951"/>
    <lineage>
        <taxon>Bacteria</taxon>
        <taxon>Pseudomonadati</taxon>
        <taxon>Pseudomonadota</taxon>
        <taxon>Gammaproteobacteria</taxon>
        <taxon>Moraxellales</taxon>
        <taxon>Moraxellaceae</taxon>
        <taxon>Acinetobacter</taxon>
    </lineage>
</organism>
<dbReference type="EC" id="2.3.2.13" evidence="3"/>
<dbReference type="SUPFAM" id="SSF54001">
    <property type="entry name" value="Cysteine proteinases"/>
    <property type="match status" value="1"/>
</dbReference>
<proteinExistence type="predicted"/>
<feature type="transmembrane region" description="Helical" evidence="1">
    <location>
        <begin position="124"/>
        <end position="142"/>
    </location>
</feature>
<keyword evidence="1" id="KW-0472">Membrane</keyword>
<feature type="transmembrane region" description="Helical" evidence="1">
    <location>
        <begin position="77"/>
        <end position="94"/>
    </location>
</feature>
<keyword evidence="3" id="KW-0808">Transferase</keyword>
<dbReference type="InterPro" id="IPR038765">
    <property type="entry name" value="Papain-like_cys_pep_sf"/>
</dbReference>
<dbReference type="PANTHER" id="PTHR42736:SF1">
    <property type="entry name" value="PROTEIN-GLUTAMINE GAMMA-GLUTAMYLTRANSFERASE"/>
    <property type="match status" value="1"/>
</dbReference>
<dbReference type="Pfam" id="PF11992">
    <property type="entry name" value="TgpA_N"/>
    <property type="match status" value="1"/>
</dbReference>
<dbReference type="Proteomes" id="UP000489961">
    <property type="component" value="Unassembled WGS sequence"/>
</dbReference>
<dbReference type="GO" id="GO:0003810">
    <property type="term" value="F:protein-glutamine gamma-glutamyltransferase activity"/>
    <property type="evidence" value="ECO:0007669"/>
    <property type="project" value="UniProtKB-EC"/>
</dbReference>
<evidence type="ECO:0000256" key="1">
    <source>
        <dbReference type="SAM" id="Phobius"/>
    </source>
</evidence>
<dbReference type="InterPro" id="IPR002931">
    <property type="entry name" value="Transglutaminase-like"/>
</dbReference>
<dbReference type="AlphaFoldDB" id="A0A811G9N1"/>
<accession>A0A811G9N1</accession>
<evidence type="ECO:0000259" key="2">
    <source>
        <dbReference type="SMART" id="SM00460"/>
    </source>
</evidence>
<dbReference type="InterPro" id="IPR052901">
    <property type="entry name" value="Bact_TGase-like"/>
</dbReference>
<keyword evidence="1" id="KW-0812">Transmembrane</keyword>
<dbReference type="Pfam" id="PF01841">
    <property type="entry name" value="Transglut_core"/>
    <property type="match status" value="1"/>
</dbReference>
<feature type="transmembrane region" description="Helical" evidence="1">
    <location>
        <begin position="163"/>
        <end position="182"/>
    </location>
</feature>
<dbReference type="EMBL" id="CADDTS010000017">
    <property type="protein sequence ID" value="CAB1211644.1"/>
    <property type="molecule type" value="Genomic_DNA"/>
</dbReference>